<accession>A0A1D8MJU0</accession>
<dbReference type="Pfam" id="PF00844">
    <property type="entry name" value="Gemini_coat"/>
    <property type="match status" value="1"/>
</dbReference>
<evidence type="ECO:0000313" key="1">
    <source>
        <dbReference type="EMBL" id="AOV86220.1"/>
    </source>
</evidence>
<protein>
    <submittedName>
        <fullName evidence="1">Putative capsid</fullName>
    </submittedName>
</protein>
<reference evidence="1" key="1">
    <citation type="submission" date="2016-05" db="EMBL/GenBank/DDBJ databases">
        <title>Viral Hybridization Blurs Taxonomic Lines in a Wastewater Treatment Plant.</title>
        <authorList>
            <person name="Pearson V.M.M."/>
            <person name="Caudle S.B."/>
            <person name="Rokyta D.R."/>
        </authorList>
    </citation>
    <scope>NUCLEOTIDE SEQUENCE</scope>
    <source>
        <strain evidence="1">Wastewater_Circular_Virus_FL4</strain>
    </source>
</reference>
<dbReference type="GO" id="GO:0005198">
    <property type="term" value="F:structural molecule activity"/>
    <property type="evidence" value="ECO:0007669"/>
    <property type="project" value="InterPro"/>
</dbReference>
<dbReference type="InterPro" id="IPR029053">
    <property type="entry name" value="Viral_coat"/>
</dbReference>
<proteinExistence type="predicted"/>
<dbReference type="Gene3D" id="2.60.120.20">
    <property type="match status" value="1"/>
</dbReference>
<organism evidence="1">
    <name type="scientific">uncultured virus</name>
    <dbReference type="NCBI Taxonomy" id="340016"/>
    <lineage>
        <taxon>Viruses</taxon>
        <taxon>environmental samples</taxon>
    </lineage>
</organism>
<dbReference type="InterPro" id="IPR000263">
    <property type="entry name" value="GV_A/BR1_coat"/>
</dbReference>
<dbReference type="EMBL" id="KX259397">
    <property type="protein sequence ID" value="AOV86220.1"/>
    <property type="molecule type" value="Genomic_DNA"/>
</dbReference>
<sequence>MSKRAASSSDSRKRARKGTYTVVGYDRAKGGLQAGARSKLVAAMKRAAGGEKKGMDTAIAIATPVLATTNTNGDCFVLNLLQQGAGSWNRIGRKASLLSLRLRGTFSWRYTPQAVTGNVPGNTVRMVVVWDKQPSSSTIPVFNDIFGKTDQQGTESTTFLDPVKYDNMERYAVLRDCVVPFTPQFFNSAGLAANTATVEVAFDEFIKLGGRETVFSGTTDPLTLASVSTGALYVYFRARLASDEANDVTVTEMSFARLRYIDA</sequence>
<dbReference type="GO" id="GO:0019028">
    <property type="term" value="C:viral capsid"/>
    <property type="evidence" value="ECO:0007669"/>
    <property type="project" value="InterPro"/>
</dbReference>
<name>A0A1D8MJU0_9VIRU</name>